<proteinExistence type="predicted"/>
<sequence>MTSSRSVTMEMDVFNARSLVLTRDGSSGGGSALRWRPSPAQASPCSAGRGADYTLVSHPRSRLAGLPERCTGRARRSFITRLTNKLVTEYQRVRNTKKCE</sequence>
<dbReference type="AlphaFoldDB" id="A0A5B7ITF3"/>
<dbReference type="Proteomes" id="UP000324222">
    <property type="component" value="Unassembled WGS sequence"/>
</dbReference>
<evidence type="ECO:0000313" key="3">
    <source>
        <dbReference type="Proteomes" id="UP000324222"/>
    </source>
</evidence>
<dbReference type="EMBL" id="VSRR010066210">
    <property type="protein sequence ID" value="MPC84717.1"/>
    <property type="molecule type" value="Genomic_DNA"/>
</dbReference>
<evidence type="ECO:0000313" key="2">
    <source>
        <dbReference type="EMBL" id="MPC84717.1"/>
    </source>
</evidence>
<comment type="caution">
    <text evidence="2">The sequence shown here is derived from an EMBL/GenBank/DDBJ whole genome shotgun (WGS) entry which is preliminary data.</text>
</comment>
<keyword evidence="3" id="KW-1185">Reference proteome</keyword>
<organism evidence="2 3">
    <name type="scientific">Portunus trituberculatus</name>
    <name type="common">Swimming crab</name>
    <name type="synonym">Neptunus trituberculatus</name>
    <dbReference type="NCBI Taxonomy" id="210409"/>
    <lineage>
        <taxon>Eukaryota</taxon>
        <taxon>Metazoa</taxon>
        <taxon>Ecdysozoa</taxon>
        <taxon>Arthropoda</taxon>
        <taxon>Crustacea</taxon>
        <taxon>Multicrustacea</taxon>
        <taxon>Malacostraca</taxon>
        <taxon>Eumalacostraca</taxon>
        <taxon>Eucarida</taxon>
        <taxon>Decapoda</taxon>
        <taxon>Pleocyemata</taxon>
        <taxon>Brachyura</taxon>
        <taxon>Eubrachyura</taxon>
        <taxon>Portunoidea</taxon>
        <taxon>Portunidae</taxon>
        <taxon>Portuninae</taxon>
        <taxon>Portunus</taxon>
    </lineage>
</organism>
<accession>A0A5B7ITF3</accession>
<reference evidence="2 3" key="1">
    <citation type="submission" date="2019-05" db="EMBL/GenBank/DDBJ databases">
        <title>Another draft genome of Portunus trituberculatus and its Hox gene families provides insights of decapod evolution.</title>
        <authorList>
            <person name="Jeong J.-H."/>
            <person name="Song I."/>
            <person name="Kim S."/>
            <person name="Choi T."/>
            <person name="Kim D."/>
            <person name="Ryu S."/>
            <person name="Kim W."/>
        </authorList>
    </citation>
    <scope>NUCLEOTIDE SEQUENCE [LARGE SCALE GENOMIC DNA]</scope>
    <source>
        <tissue evidence="2">Muscle</tissue>
    </source>
</reference>
<protein>
    <submittedName>
        <fullName evidence="2">Uncharacterized protein</fullName>
    </submittedName>
</protein>
<name>A0A5B7ITF3_PORTR</name>
<evidence type="ECO:0000256" key="1">
    <source>
        <dbReference type="SAM" id="MobiDB-lite"/>
    </source>
</evidence>
<feature type="region of interest" description="Disordered" evidence="1">
    <location>
        <begin position="24"/>
        <end position="48"/>
    </location>
</feature>
<gene>
    <name evidence="2" type="ORF">E2C01_079464</name>
</gene>